<comment type="caution">
    <text evidence="1">The sequence shown here is derived from an EMBL/GenBank/DDBJ whole genome shotgun (WGS) entry which is preliminary data.</text>
</comment>
<reference evidence="1" key="1">
    <citation type="journal article" date="2014" name="Int. J. Syst. Evol. Microbiol.">
        <title>Complete genome sequence of Corynebacterium casei LMG S-19264T (=DSM 44701T), isolated from a smear-ripened cheese.</title>
        <authorList>
            <consortium name="US DOE Joint Genome Institute (JGI-PGF)"/>
            <person name="Walter F."/>
            <person name="Albersmeier A."/>
            <person name="Kalinowski J."/>
            <person name="Ruckert C."/>
        </authorList>
    </citation>
    <scope>NUCLEOTIDE SEQUENCE</scope>
    <source>
        <strain evidence="1">CCM 7897</strain>
    </source>
</reference>
<dbReference type="AlphaFoldDB" id="A0A917FEH7"/>
<evidence type="ECO:0000313" key="2">
    <source>
        <dbReference type="Proteomes" id="UP000606044"/>
    </source>
</evidence>
<name>A0A917FEH7_9HYPH</name>
<accession>A0A917FEH7</accession>
<evidence type="ECO:0000313" key="1">
    <source>
        <dbReference type="EMBL" id="GGF70099.1"/>
    </source>
</evidence>
<reference evidence="1" key="2">
    <citation type="submission" date="2020-09" db="EMBL/GenBank/DDBJ databases">
        <authorList>
            <person name="Sun Q."/>
            <person name="Sedlacek I."/>
        </authorList>
    </citation>
    <scope>NUCLEOTIDE SEQUENCE</scope>
    <source>
        <strain evidence="1">CCM 7897</strain>
    </source>
</reference>
<dbReference type="Proteomes" id="UP000606044">
    <property type="component" value="Unassembled WGS sequence"/>
</dbReference>
<dbReference type="RefSeq" id="WP_188580364.1">
    <property type="nucleotide sequence ID" value="NZ_BMCT01000004.1"/>
</dbReference>
<proteinExistence type="predicted"/>
<dbReference type="Pfam" id="PF11746">
    <property type="entry name" value="DUF3303"/>
    <property type="match status" value="1"/>
</dbReference>
<dbReference type="EMBL" id="BMCT01000004">
    <property type="protein sequence ID" value="GGF70099.1"/>
    <property type="molecule type" value="Genomic_DNA"/>
</dbReference>
<evidence type="ECO:0008006" key="3">
    <source>
        <dbReference type="Google" id="ProtNLM"/>
    </source>
</evidence>
<organism evidence="1 2">
    <name type="scientific">Azorhizobium oxalatiphilum</name>
    <dbReference type="NCBI Taxonomy" id="980631"/>
    <lineage>
        <taxon>Bacteria</taxon>
        <taxon>Pseudomonadati</taxon>
        <taxon>Pseudomonadota</taxon>
        <taxon>Alphaproteobacteria</taxon>
        <taxon>Hyphomicrobiales</taxon>
        <taxon>Xanthobacteraceae</taxon>
        <taxon>Azorhizobium</taxon>
    </lineage>
</organism>
<sequence length="96" mass="10657">MQFMIITGFRNQNAAATYKRMREDGRLIPDGMVFKASYCTADLARTFQIFECEDVTLIQRWCARWSDLCDFEVLPVVSGAEAAAALLLDAPASTAA</sequence>
<dbReference type="InterPro" id="IPR021734">
    <property type="entry name" value="DUF3303"/>
</dbReference>
<gene>
    <name evidence="1" type="ORF">GCM10007301_32330</name>
</gene>
<protein>
    <recommendedName>
        <fullName evidence="3">DUF3303 domain-containing protein</fullName>
    </recommendedName>
</protein>
<keyword evidence="2" id="KW-1185">Reference proteome</keyword>